<dbReference type="RefSeq" id="WP_265674461.1">
    <property type="nucleotide sequence ID" value="NZ_JAKRRY010000008.1"/>
</dbReference>
<name>A0A9X3CMA4_9VIBR</name>
<gene>
    <name evidence="2" type="ORF">MD535_08605</name>
</gene>
<organism evidence="2 3">
    <name type="scientific">Vibrio qingdaonensis</name>
    <dbReference type="NCBI Taxonomy" id="2829491"/>
    <lineage>
        <taxon>Bacteria</taxon>
        <taxon>Pseudomonadati</taxon>
        <taxon>Pseudomonadota</taxon>
        <taxon>Gammaproteobacteria</taxon>
        <taxon>Vibrionales</taxon>
        <taxon>Vibrionaceae</taxon>
        <taxon>Vibrio</taxon>
    </lineage>
</organism>
<sequence length="180" mass="20263">MEETTRLDEHIPLDSPGRTKDDHGSAQLIEEYSHLLESLYSSSLSPHGFQSFLDKMVEEFHLADAVIYFASKSTGQIYSAWMAGSKVSAVLEHMNKNLSAIDYVIEYVQSSPISRFYTLNHDIGRPTGPARSSAVIHGENWFDSHFSDVFVMSDDGTLDGVFNGIWDGVYDWLLQDHNII</sequence>
<proteinExistence type="predicted"/>
<dbReference type="AlphaFoldDB" id="A0A9X3CMA4"/>
<dbReference type="Proteomes" id="UP001155587">
    <property type="component" value="Unassembled WGS sequence"/>
</dbReference>
<protein>
    <submittedName>
        <fullName evidence="2">Uncharacterized protein</fullName>
    </submittedName>
</protein>
<accession>A0A9X3CMA4</accession>
<keyword evidence="3" id="KW-1185">Reference proteome</keyword>
<reference evidence="2" key="1">
    <citation type="submission" date="2022-02" db="EMBL/GenBank/DDBJ databases">
        <title>Vibrio sp. nov, a new bacterium isolated from seawater.</title>
        <authorList>
            <person name="Yuan Y."/>
        </authorList>
    </citation>
    <scope>NUCLEOTIDE SEQUENCE</scope>
    <source>
        <strain evidence="2">ZSDZ65</strain>
    </source>
</reference>
<evidence type="ECO:0000313" key="2">
    <source>
        <dbReference type="EMBL" id="MCW8346067.1"/>
    </source>
</evidence>
<feature type="region of interest" description="Disordered" evidence="1">
    <location>
        <begin position="1"/>
        <end position="23"/>
    </location>
</feature>
<evidence type="ECO:0000313" key="3">
    <source>
        <dbReference type="Proteomes" id="UP001155587"/>
    </source>
</evidence>
<evidence type="ECO:0000256" key="1">
    <source>
        <dbReference type="SAM" id="MobiDB-lite"/>
    </source>
</evidence>
<dbReference type="EMBL" id="JAKRRY010000008">
    <property type="protein sequence ID" value="MCW8346067.1"/>
    <property type="molecule type" value="Genomic_DNA"/>
</dbReference>
<comment type="caution">
    <text evidence="2">The sequence shown here is derived from an EMBL/GenBank/DDBJ whole genome shotgun (WGS) entry which is preliminary data.</text>
</comment>